<dbReference type="GO" id="GO:0140662">
    <property type="term" value="F:ATP-dependent protein folding chaperone"/>
    <property type="evidence" value="ECO:0007669"/>
    <property type="project" value="InterPro"/>
</dbReference>
<accession>A0A9N9ENZ8</accession>
<evidence type="ECO:0000256" key="1">
    <source>
        <dbReference type="ARBA" id="ARBA00007381"/>
    </source>
</evidence>
<dbReference type="Gene3D" id="2.60.34.10">
    <property type="entry name" value="Substrate Binding Domain Of DNAk, Chain A, domain 1"/>
    <property type="match status" value="1"/>
</dbReference>
<evidence type="ECO:0000256" key="2">
    <source>
        <dbReference type="ARBA" id="ARBA00022741"/>
    </source>
</evidence>
<dbReference type="InterPro" id="IPR013126">
    <property type="entry name" value="Hsp_70_fam"/>
</dbReference>
<name>A0A9N9ENZ8_FUNMO</name>
<keyword evidence="2" id="KW-0547">Nucleotide-binding</keyword>
<dbReference type="AlphaFoldDB" id="A0A9N9ENZ8"/>
<evidence type="ECO:0000313" key="5">
    <source>
        <dbReference type="Proteomes" id="UP000789375"/>
    </source>
</evidence>
<keyword evidence="3" id="KW-0067">ATP-binding</keyword>
<keyword evidence="5" id="KW-1185">Reference proteome</keyword>
<dbReference type="EMBL" id="CAJVPP010006923">
    <property type="protein sequence ID" value="CAG8682915.1"/>
    <property type="molecule type" value="Genomic_DNA"/>
</dbReference>
<comment type="caution">
    <text evidence="4">The sequence shown here is derived from an EMBL/GenBank/DDBJ whole genome shotgun (WGS) entry which is preliminary data.</text>
</comment>
<feature type="non-terminal residue" evidence="4">
    <location>
        <position position="1"/>
    </location>
</feature>
<dbReference type="SUPFAM" id="SSF53067">
    <property type="entry name" value="Actin-like ATPase domain"/>
    <property type="match status" value="1"/>
</dbReference>
<evidence type="ECO:0000313" key="4">
    <source>
        <dbReference type="EMBL" id="CAG8682915.1"/>
    </source>
</evidence>
<protein>
    <submittedName>
        <fullName evidence="4">962_t:CDS:1</fullName>
    </submittedName>
</protein>
<comment type="similarity">
    <text evidence="1">Belongs to the heat shock protein 70 family.</text>
</comment>
<dbReference type="SUPFAM" id="SSF100920">
    <property type="entry name" value="Heat shock protein 70kD (HSP70), peptide-binding domain"/>
    <property type="match status" value="1"/>
</dbReference>
<proteinExistence type="inferred from homology"/>
<gene>
    <name evidence="4" type="ORF">FMOSSE_LOCUS12983</name>
</gene>
<evidence type="ECO:0000256" key="3">
    <source>
        <dbReference type="ARBA" id="ARBA00022840"/>
    </source>
</evidence>
<dbReference type="PANTHER" id="PTHR19375">
    <property type="entry name" value="HEAT SHOCK PROTEIN 70KDA"/>
    <property type="match status" value="1"/>
</dbReference>
<dbReference type="FunFam" id="3.30.420.40:FF:000135">
    <property type="entry name" value="Heat shock cognate 71 kDa protein"/>
    <property type="match status" value="1"/>
</dbReference>
<dbReference type="GO" id="GO:0005524">
    <property type="term" value="F:ATP binding"/>
    <property type="evidence" value="ECO:0007669"/>
    <property type="project" value="UniProtKB-KW"/>
</dbReference>
<dbReference type="InterPro" id="IPR029047">
    <property type="entry name" value="HSP70_peptide-bd_sf"/>
</dbReference>
<dbReference type="InterPro" id="IPR043129">
    <property type="entry name" value="ATPase_NBD"/>
</dbReference>
<organism evidence="4 5">
    <name type="scientific">Funneliformis mosseae</name>
    <name type="common">Endomycorrhizal fungus</name>
    <name type="synonym">Glomus mosseae</name>
    <dbReference type="NCBI Taxonomy" id="27381"/>
    <lineage>
        <taxon>Eukaryota</taxon>
        <taxon>Fungi</taxon>
        <taxon>Fungi incertae sedis</taxon>
        <taxon>Mucoromycota</taxon>
        <taxon>Glomeromycotina</taxon>
        <taxon>Glomeromycetes</taxon>
        <taxon>Glomerales</taxon>
        <taxon>Glomeraceae</taxon>
        <taxon>Funneliformis</taxon>
    </lineage>
</organism>
<dbReference type="Gene3D" id="3.30.420.40">
    <property type="match status" value="1"/>
</dbReference>
<dbReference type="Proteomes" id="UP000789375">
    <property type="component" value="Unassembled WGS sequence"/>
</dbReference>
<sequence length="191" mass="21809">KACGERNVLVYDLGGRSFDISLLNIEGGIFEGIDFYTSLTRAKFEELNQDLFQSTMECVEKVLRDSKIEISQIHEIILVGGSIRIPKIQCMVSEVFNGKELNNLLILMKPWPMVPPFKLQFYLVIHLKKTNDYLLFDVAALSLGIESADGVIIPLIKRNTIVPTKKSEIFQQNLKIKQKYLLTFMKEKVPV</sequence>
<reference evidence="4" key="1">
    <citation type="submission" date="2021-06" db="EMBL/GenBank/DDBJ databases">
        <authorList>
            <person name="Kallberg Y."/>
            <person name="Tangrot J."/>
            <person name="Rosling A."/>
        </authorList>
    </citation>
    <scope>NUCLEOTIDE SEQUENCE</scope>
    <source>
        <strain evidence="4">87-6 pot B 2015</strain>
    </source>
</reference>
<dbReference type="Pfam" id="PF00012">
    <property type="entry name" value="HSP70"/>
    <property type="match status" value="2"/>
</dbReference>